<dbReference type="Proteomes" id="UP000054859">
    <property type="component" value="Unassembled WGS sequence"/>
</dbReference>
<dbReference type="GO" id="GO:0005886">
    <property type="term" value="C:plasma membrane"/>
    <property type="evidence" value="ECO:0007669"/>
    <property type="project" value="InterPro"/>
</dbReference>
<dbReference type="STRING" id="45056.Lade_0410"/>
<dbReference type="GO" id="GO:0015225">
    <property type="term" value="F:biotin transmembrane transporter activity"/>
    <property type="evidence" value="ECO:0007669"/>
    <property type="project" value="InterPro"/>
</dbReference>
<keyword evidence="4" id="KW-0614">Plasmid</keyword>
<dbReference type="Proteomes" id="UP000281170">
    <property type="component" value="Plasmid 11"/>
</dbReference>
<feature type="transmembrane region" description="Helical" evidence="2">
    <location>
        <begin position="156"/>
        <end position="177"/>
    </location>
</feature>
<organism evidence="3 5">
    <name type="scientific">Legionella adelaidensis</name>
    <dbReference type="NCBI Taxonomy" id="45056"/>
    <lineage>
        <taxon>Bacteria</taxon>
        <taxon>Pseudomonadati</taxon>
        <taxon>Pseudomonadota</taxon>
        <taxon>Gammaproteobacteria</taxon>
        <taxon>Legionellales</taxon>
        <taxon>Legionellaceae</taxon>
        <taxon>Legionella</taxon>
    </lineage>
</organism>
<keyword evidence="2" id="KW-0812">Transmembrane</keyword>
<comment type="similarity">
    <text evidence="1">Belongs to the BioY family.</text>
</comment>
<name>A0A0W0R3V5_9GAMM</name>
<feature type="transmembrane region" description="Helical" evidence="2">
    <location>
        <begin position="66"/>
        <end position="89"/>
    </location>
</feature>
<feature type="transmembrane region" description="Helical" evidence="2">
    <location>
        <begin position="42"/>
        <end position="59"/>
    </location>
</feature>
<reference evidence="4 6" key="2">
    <citation type="submission" date="2018-12" db="EMBL/GenBank/DDBJ databases">
        <authorList>
            <consortium name="Pathogen Informatics"/>
        </authorList>
    </citation>
    <scope>NUCLEOTIDE SEQUENCE [LARGE SCALE GENOMIC DNA]</scope>
    <source>
        <strain evidence="4 6">NCTC12735</strain>
        <plasmid evidence="6">11</plasmid>
    </source>
</reference>
<dbReference type="OrthoDB" id="5654329at2"/>
<feature type="transmembrane region" description="Helical" evidence="2">
    <location>
        <begin position="95"/>
        <end position="112"/>
    </location>
</feature>
<evidence type="ECO:0000256" key="2">
    <source>
        <dbReference type="SAM" id="Phobius"/>
    </source>
</evidence>
<geneLocation type="plasmid" evidence="4 6">
    <name>11</name>
</geneLocation>
<feature type="transmembrane region" description="Helical" evidence="2">
    <location>
        <begin position="124"/>
        <end position="144"/>
    </location>
</feature>
<evidence type="ECO:0000256" key="1">
    <source>
        <dbReference type="ARBA" id="ARBA00010692"/>
    </source>
</evidence>
<evidence type="ECO:0000313" key="5">
    <source>
        <dbReference type="Proteomes" id="UP000054859"/>
    </source>
</evidence>
<feature type="transmembrane region" description="Helical" evidence="2">
    <location>
        <begin position="16"/>
        <end position="36"/>
    </location>
</feature>
<dbReference type="InterPro" id="IPR003784">
    <property type="entry name" value="BioY"/>
</dbReference>
<dbReference type="EMBL" id="LNKA01000001">
    <property type="protein sequence ID" value="KTC65752.1"/>
    <property type="molecule type" value="Genomic_DNA"/>
</dbReference>
<keyword evidence="5" id="KW-1185">Reference proteome</keyword>
<dbReference type="PANTHER" id="PTHR34295:SF1">
    <property type="entry name" value="BIOTIN TRANSPORTER BIOY"/>
    <property type="match status" value="1"/>
</dbReference>
<dbReference type="AlphaFoldDB" id="A0A0W0R3V5"/>
<gene>
    <name evidence="3" type="ORF">Lade_0410</name>
    <name evidence="4" type="ORF">NCTC12735_00705</name>
</gene>
<dbReference type="EMBL" id="LR134420">
    <property type="protein sequence ID" value="VEH85082.1"/>
    <property type="molecule type" value="Genomic_DNA"/>
</dbReference>
<keyword evidence="2" id="KW-1133">Transmembrane helix</keyword>
<sequence length="181" mass="20265">MDLTIKNQKRIDHWKILLTLTVGICFMTLMAKIRLIIPTTSIQLSLQSLSVSMLIIFLGKKAYWIVLAYLFLATLGVPLLADGSITPTWILSPKAGYYVGFLFSSLIVPQLLAKVQPRTFSQIWCCLALNETVILCSGFLVLSYHFGFFQAWLLGVWPYILGALGKITVATSIYKIYSYSG</sequence>
<dbReference type="Gene3D" id="1.10.1760.20">
    <property type="match status" value="1"/>
</dbReference>
<accession>A0A0W0R3V5</accession>
<dbReference type="RefSeq" id="WP_058461486.1">
    <property type="nucleotide sequence ID" value="NZ_CAAAHS010000014.1"/>
</dbReference>
<dbReference type="Pfam" id="PF02632">
    <property type="entry name" value="BioY"/>
    <property type="match status" value="1"/>
</dbReference>
<dbReference type="PANTHER" id="PTHR34295">
    <property type="entry name" value="BIOTIN TRANSPORTER BIOY"/>
    <property type="match status" value="1"/>
</dbReference>
<dbReference type="PATRIC" id="fig|45056.6.peg.423"/>
<evidence type="ECO:0000313" key="3">
    <source>
        <dbReference type="EMBL" id="KTC65752.1"/>
    </source>
</evidence>
<proteinExistence type="inferred from homology"/>
<evidence type="ECO:0000313" key="4">
    <source>
        <dbReference type="EMBL" id="VEH85082.1"/>
    </source>
</evidence>
<reference evidence="3 5" key="1">
    <citation type="submission" date="2015-11" db="EMBL/GenBank/DDBJ databases">
        <title>Identification of large and diverse effector repertoires of 38 Legionella species.</title>
        <authorList>
            <person name="Burstein D."/>
            <person name="Amaro F."/>
            <person name="Zusman T."/>
            <person name="Lifshitz Z."/>
            <person name="Cohen O."/>
            <person name="Gilbert J.A."/>
            <person name="Pupko T."/>
            <person name="Shuman H.A."/>
            <person name="Segal G."/>
        </authorList>
    </citation>
    <scope>NUCLEOTIDE SEQUENCE [LARGE SCALE GENOMIC DNA]</scope>
    <source>
        <strain evidence="3 5">1762-AUS-E</strain>
    </source>
</reference>
<evidence type="ECO:0000313" key="6">
    <source>
        <dbReference type="Proteomes" id="UP000281170"/>
    </source>
</evidence>
<dbReference type="KEGG" id="ladl:NCTC12735_00705"/>
<keyword evidence="2" id="KW-0472">Membrane</keyword>
<protein>
    <submittedName>
        <fullName evidence="3 4">BioY family</fullName>
    </submittedName>
</protein>